<dbReference type="EMBL" id="KI964541">
    <property type="protein sequence ID" value="EUC38598.1"/>
    <property type="molecule type" value="Genomic_DNA"/>
</dbReference>
<dbReference type="KEGG" id="bze:COCCADRAFT_82433"/>
<dbReference type="HOGENOM" id="CLU_130013_0_0_1"/>
<gene>
    <name evidence="2" type="ORF">COCCADRAFT_82433</name>
</gene>
<dbReference type="GeneID" id="19151370"/>
<sequence>MASPRIVHSILEAFHNTHYHYQLGLDTESEDPYYLAQEIERLSRYVRKLYRAFPDMIELALWADQLKYLGRDVQIAPRRIRHSPIPKHRHNRGYPMPQIA</sequence>
<name>W6YM54_COCC2</name>
<dbReference type="Proteomes" id="UP000053841">
    <property type="component" value="Unassembled WGS sequence"/>
</dbReference>
<feature type="compositionally biased region" description="Basic residues" evidence="1">
    <location>
        <begin position="81"/>
        <end position="92"/>
    </location>
</feature>
<dbReference type="AlphaFoldDB" id="W6YM54"/>
<evidence type="ECO:0000256" key="1">
    <source>
        <dbReference type="SAM" id="MobiDB-lite"/>
    </source>
</evidence>
<accession>W6YM54</accession>
<protein>
    <submittedName>
        <fullName evidence="2">Uncharacterized protein</fullName>
    </submittedName>
</protein>
<evidence type="ECO:0000313" key="3">
    <source>
        <dbReference type="Proteomes" id="UP000053841"/>
    </source>
</evidence>
<keyword evidence="3" id="KW-1185">Reference proteome</keyword>
<reference evidence="2 3" key="1">
    <citation type="journal article" date="2013" name="PLoS Genet.">
        <title>Comparative genome structure, secondary metabolite, and effector coding capacity across Cochliobolus pathogens.</title>
        <authorList>
            <person name="Condon B.J."/>
            <person name="Leng Y."/>
            <person name="Wu D."/>
            <person name="Bushley K.E."/>
            <person name="Ohm R.A."/>
            <person name="Otillar R."/>
            <person name="Martin J."/>
            <person name="Schackwitz W."/>
            <person name="Grimwood J."/>
            <person name="MohdZainudin N."/>
            <person name="Xue C."/>
            <person name="Wang R."/>
            <person name="Manning V.A."/>
            <person name="Dhillon B."/>
            <person name="Tu Z.J."/>
            <person name="Steffenson B.J."/>
            <person name="Salamov A."/>
            <person name="Sun H."/>
            <person name="Lowry S."/>
            <person name="LaButti K."/>
            <person name="Han J."/>
            <person name="Copeland A."/>
            <person name="Lindquist E."/>
            <person name="Barry K."/>
            <person name="Schmutz J."/>
            <person name="Baker S.E."/>
            <person name="Ciuffetti L.M."/>
            <person name="Grigoriev I.V."/>
            <person name="Zhong S."/>
            <person name="Turgeon B.G."/>
        </authorList>
    </citation>
    <scope>NUCLEOTIDE SEQUENCE [LARGE SCALE GENOMIC DNA]</scope>
    <source>
        <strain evidence="2 3">26-R-13</strain>
    </source>
</reference>
<proteinExistence type="predicted"/>
<dbReference type="OrthoDB" id="3762945at2759"/>
<evidence type="ECO:0000313" key="2">
    <source>
        <dbReference type="EMBL" id="EUC38598.1"/>
    </source>
</evidence>
<organism evidence="2 3">
    <name type="scientific">Cochliobolus carbonum (strain 26-R-13)</name>
    <name type="common">Maize leaf spot fungus</name>
    <name type="synonym">Bipolaris zeicola</name>
    <dbReference type="NCBI Taxonomy" id="930089"/>
    <lineage>
        <taxon>Eukaryota</taxon>
        <taxon>Fungi</taxon>
        <taxon>Dikarya</taxon>
        <taxon>Ascomycota</taxon>
        <taxon>Pezizomycotina</taxon>
        <taxon>Dothideomycetes</taxon>
        <taxon>Pleosporomycetidae</taxon>
        <taxon>Pleosporales</taxon>
        <taxon>Pleosporineae</taxon>
        <taxon>Pleosporaceae</taxon>
        <taxon>Bipolaris</taxon>
    </lineage>
</organism>
<feature type="region of interest" description="Disordered" evidence="1">
    <location>
        <begin position="81"/>
        <end position="100"/>
    </location>
</feature>
<dbReference type="RefSeq" id="XP_007707070.1">
    <property type="nucleotide sequence ID" value="XM_007708880.1"/>
</dbReference>